<evidence type="ECO:0000313" key="1">
    <source>
        <dbReference type="EMBL" id="CAG2060217.1"/>
    </source>
</evidence>
<evidence type="ECO:0000313" key="2">
    <source>
        <dbReference type="Proteomes" id="UP001153148"/>
    </source>
</evidence>
<dbReference type="EMBL" id="CAJPIN010011736">
    <property type="protein sequence ID" value="CAG2060217.1"/>
    <property type="molecule type" value="Genomic_DNA"/>
</dbReference>
<keyword evidence="2" id="KW-1185">Reference proteome</keyword>
<accession>A0ABN7NZE9</accession>
<dbReference type="Proteomes" id="UP001153148">
    <property type="component" value="Unassembled WGS sequence"/>
</dbReference>
<feature type="non-terminal residue" evidence="1">
    <location>
        <position position="150"/>
    </location>
</feature>
<sequence>MILKYFMTISVVSLRRAALLGPRPGHRANVSGDARKRRSKEPNVERSVVASVRLIERIEVNTLTSCKINTISVGDIIDLTAVPPLGIVNLATDSSKVFVVGQNKTQHELRGFKLENSYFTDMKYQVRAEHSEIHRSEINSQHFRDRPADQ</sequence>
<gene>
    <name evidence="1" type="ORF">TPAB3V08_LOCUS7175</name>
</gene>
<name>A0ABN7NZE9_TIMPD</name>
<proteinExistence type="predicted"/>
<organism evidence="1 2">
    <name type="scientific">Timema podura</name>
    <name type="common">Walking stick</name>
    <dbReference type="NCBI Taxonomy" id="61482"/>
    <lineage>
        <taxon>Eukaryota</taxon>
        <taxon>Metazoa</taxon>
        <taxon>Ecdysozoa</taxon>
        <taxon>Arthropoda</taxon>
        <taxon>Hexapoda</taxon>
        <taxon>Insecta</taxon>
        <taxon>Pterygota</taxon>
        <taxon>Neoptera</taxon>
        <taxon>Polyneoptera</taxon>
        <taxon>Phasmatodea</taxon>
        <taxon>Timematodea</taxon>
        <taxon>Timematoidea</taxon>
        <taxon>Timematidae</taxon>
        <taxon>Timema</taxon>
    </lineage>
</organism>
<protein>
    <submittedName>
        <fullName evidence="1">Uncharacterized protein</fullName>
    </submittedName>
</protein>
<comment type="caution">
    <text evidence="1">The sequence shown here is derived from an EMBL/GenBank/DDBJ whole genome shotgun (WGS) entry which is preliminary data.</text>
</comment>
<reference evidence="1" key="1">
    <citation type="submission" date="2021-03" db="EMBL/GenBank/DDBJ databases">
        <authorList>
            <person name="Tran Van P."/>
        </authorList>
    </citation>
    <scope>NUCLEOTIDE SEQUENCE</scope>
</reference>